<evidence type="ECO:0000256" key="2">
    <source>
        <dbReference type="ARBA" id="ARBA00004286"/>
    </source>
</evidence>
<keyword evidence="7" id="KW-0547">Nucleotide-binding</keyword>
<dbReference type="GO" id="GO:0005524">
    <property type="term" value="F:ATP binding"/>
    <property type="evidence" value="ECO:0007669"/>
    <property type="project" value="UniProtKB-KW"/>
</dbReference>
<evidence type="ECO:0000256" key="1">
    <source>
        <dbReference type="ARBA" id="ARBA00004123"/>
    </source>
</evidence>
<feature type="coiled-coil region" evidence="13">
    <location>
        <begin position="591"/>
        <end position="618"/>
    </location>
</feature>
<evidence type="ECO:0000256" key="6">
    <source>
        <dbReference type="ARBA" id="ARBA00022630"/>
    </source>
</evidence>
<dbReference type="GO" id="GO:0000724">
    <property type="term" value="P:double-strand break repair via homologous recombination"/>
    <property type="evidence" value="ECO:0007669"/>
    <property type="project" value="TreeGrafter"/>
</dbReference>
<keyword evidence="8" id="KW-0274">FAD</keyword>
<feature type="coiled-coil region" evidence="13">
    <location>
        <begin position="470"/>
        <end position="525"/>
    </location>
</feature>
<keyword evidence="5" id="KW-0158">Chromosome</keyword>
<evidence type="ECO:0000256" key="13">
    <source>
        <dbReference type="SAM" id="Coils"/>
    </source>
</evidence>
<comment type="similarity">
    <text evidence="3">Belongs to the SMC family. SMC5 subfamily.</text>
</comment>
<evidence type="ECO:0000256" key="8">
    <source>
        <dbReference type="ARBA" id="ARBA00022827"/>
    </source>
</evidence>
<comment type="caution">
    <text evidence="16">The sequence shown here is derived from an EMBL/GenBank/DDBJ whole genome shotgun (WGS) entry which is preliminary data.</text>
</comment>
<sequence>MEAHVILMQNVIVVGGASSGIDIMREVARVASTVYLSLKDPDSVGDIGESLETLATNSQDVWSSGSESSALARVLKKGVLKNFGADGRVDFEDGSIAEHVDAVIFATGYLYDFPYLHPDELSGGEWLFGTDSDGAGVTSTRKRHLREVEDEDDSPQTPSRPQRQTSTTESDSLEDDDVSVPKTQEDNADHTDGLQRPSPKRARVEASASVVEFQQGQIVRIRCHNFVTYDDVEVMPGPSLNMIIGPNGTGKSTLVCAIAIALGQSPKVVGRATEVSAYVKEGEEKGWVEIELKGRAKGRNIVIRRSIQREDNSTTYKLNGEPATEKAVKEKVQSLNIQVDNLCSFLPQDRVSEFAKMTSQQLLRATERAVGSVQMSAWHDQLIEIRQEEMAVQATIKTLAEDIDKLQQRTAATQRDVDRYNEREVLQNEIKKLEMKIAHQRFIERRDEFVVARDQKEAKKTAVVEILRELEPLQDECDGLQHQLEEAQQAVKRVNSSKRDLTAKLENAKTEYGTCETQGDDLQNQFTSIRKREQQRQSQLATLQKTITVMRADAERQKVRLITLGLLTEDGQASQDPSAYRGELASIMGTLREKNDILHRLREELEDCQAEQQTFFDESKVIRDRRAKLADEIQGLENVQNQKLGILERTDPNTFRATMWLRENKHRFKEKVYEPLVLEIGVKNPDYASAVESMLGGNTMMAFTVLCDEDYKLFGDEVMGKMNLRVNLMYLQGKKMNAFRRVLQQDEAQALGFDGTLIDVLEGPEDVLVVACNQHYIHNVPVTLKKIGNTDALEMNPKISQFVAGGMSYRVNRRYVDETRKHELENESEQQRKRLEELQKQTIDSRNRETKIRKEDTKIRAEKDDLVKQRKKLEKELAEYQRIQAQSGIKEASLNKIQQENVSIEQKEAEIKKAIHANGVKKAKIALDYHKIHARLWDATKAVIFAELNSVKYQADLLATKNKMRDLQHDQDVAQQEYDRAKYDFDQAKLVAREAKEEFNTMASTEGISEADCVAMMQELFPEASADDLEEIIEEKRTRVGLILAVDPAALERFEKDKRSTARKEAERNAKQESATELANRIQTIRGKWEPQLQDLVKRISESFSRAFEGIGCAGEVKISVDESDYANWGIDILVKFRDNEKLNALDGHRQSGGERAVSTILYLMSLQSLSSTPFRVVDEINQGMDPRNERMVHREMVRAACKAGTSQYFLITPKLLPDLEYHERMRVLCVYNGPWSLEKIDLRAHLKAKKKRLDA</sequence>
<dbReference type="SUPFAM" id="SSF51905">
    <property type="entry name" value="FAD/NAD(P)-binding domain"/>
    <property type="match status" value="1"/>
</dbReference>
<dbReference type="PANTHER" id="PTHR45916">
    <property type="entry name" value="STRUCTURAL MAINTENANCE OF CHROMOSOMES PROTEIN 5"/>
    <property type="match status" value="1"/>
</dbReference>
<feature type="region of interest" description="Disordered" evidence="14">
    <location>
        <begin position="822"/>
        <end position="851"/>
    </location>
</feature>
<dbReference type="PANTHER" id="PTHR45916:SF1">
    <property type="entry name" value="STRUCTURAL MAINTENANCE OF CHROMOSOMES PROTEIN 5"/>
    <property type="match status" value="1"/>
</dbReference>
<feature type="coiled-coil region" evidence="13">
    <location>
        <begin position="389"/>
        <end position="423"/>
    </location>
</feature>
<dbReference type="Proteomes" id="UP001212841">
    <property type="component" value="Unassembled WGS sequence"/>
</dbReference>
<comment type="subcellular location">
    <subcellularLocation>
        <location evidence="2">Chromosome</location>
    </subcellularLocation>
    <subcellularLocation>
        <location evidence="1">Nucleus</location>
    </subcellularLocation>
</comment>
<evidence type="ECO:0000256" key="7">
    <source>
        <dbReference type="ARBA" id="ARBA00022741"/>
    </source>
</evidence>
<evidence type="ECO:0000256" key="4">
    <source>
        <dbReference type="ARBA" id="ARBA00018687"/>
    </source>
</evidence>
<evidence type="ECO:0000256" key="14">
    <source>
        <dbReference type="SAM" id="MobiDB-lite"/>
    </source>
</evidence>
<dbReference type="Gene3D" id="3.50.50.60">
    <property type="entry name" value="FAD/NAD(P)-binding domain"/>
    <property type="match status" value="1"/>
</dbReference>
<dbReference type="GO" id="GO:0004499">
    <property type="term" value="F:N,N-dimethylaniline monooxygenase activity"/>
    <property type="evidence" value="ECO:0007669"/>
    <property type="project" value="InterPro"/>
</dbReference>
<organism evidence="16 17">
    <name type="scientific">Rhizophlyctis rosea</name>
    <dbReference type="NCBI Taxonomy" id="64517"/>
    <lineage>
        <taxon>Eukaryota</taxon>
        <taxon>Fungi</taxon>
        <taxon>Fungi incertae sedis</taxon>
        <taxon>Chytridiomycota</taxon>
        <taxon>Chytridiomycota incertae sedis</taxon>
        <taxon>Chytridiomycetes</taxon>
        <taxon>Rhizophlyctidales</taxon>
        <taxon>Rhizophlyctidaceae</taxon>
        <taxon>Rhizophlyctis</taxon>
    </lineage>
</organism>
<keyword evidence="9" id="KW-0067">ATP-binding</keyword>
<evidence type="ECO:0000256" key="3">
    <source>
        <dbReference type="ARBA" id="ARBA00010171"/>
    </source>
</evidence>
<protein>
    <recommendedName>
        <fullName evidence="4">Structural maintenance of chromosomes protein 5</fullName>
    </recommendedName>
</protein>
<feature type="compositionally biased region" description="Basic and acidic residues" evidence="14">
    <location>
        <begin position="183"/>
        <end position="193"/>
    </location>
</feature>
<proteinExistence type="inferred from homology"/>
<dbReference type="Pfam" id="PF02463">
    <property type="entry name" value="SMC_N"/>
    <property type="match status" value="1"/>
</dbReference>
<dbReference type="GO" id="GO:0050661">
    <property type="term" value="F:NADP binding"/>
    <property type="evidence" value="ECO:0007669"/>
    <property type="project" value="InterPro"/>
</dbReference>
<evidence type="ECO:0000256" key="9">
    <source>
        <dbReference type="ARBA" id="ARBA00022840"/>
    </source>
</evidence>
<evidence type="ECO:0000256" key="10">
    <source>
        <dbReference type="ARBA" id="ARBA00023002"/>
    </source>
</evidence>
<dbReference type="GO" id="GO:0003697">
    <property type="term" value="F:single-stranded DNA binding"/>
    <property type="evidence" value="ECO:0007669"/>
    <property type="project" value="TreeGrafter"/>
</dbReference>
<dbReference type="SUPFAM" id="SSF52540">
    <property type="entry name" value="P-loop containing nucleoside triphosphate hydrolases"/>
    <property type="match status" value="1"/>
</dbReference>
<feature type="compositionally biased region" description="Polar residues" evidence="14">
    <location>
        <begin position="155"/>
        <end position="164"/>
    </location>
</feature>
<dbReference type="AlphaFoldDB" id="A0AAD5SIS2"/>
<dbReference type="GO" id="GO:0050660">
    <property type="term" value="F:flavin adenine dinucleotide binding"/>
    <property type="evidence" value="ECO:0007669"/>
    <property type="project" value="InterPro"/>
</dbReference>
<feature type="region of interest" description="Disordered" evidence="14">
    <location>
        <begin position="1056"/>
        <end position="1077"/>
    </location>
</feature>
<gene>
    <name evidence="16" type="primary">SMC5</name>
    <name evidence="16" type="ORF">HK097_010715</name>
</gene>
<accession>A0AAD5SIS2</accession>
<dbReference type="Gene3D" id="3.40.50.300">
    <property type="entry name" value="P-loop containing nucleotide triphosphate hydrolases"/>
    <property type="match status" value="2"/>
</dbReference>
<evidence type="ECO:0000256" key="5">
    <source>
        <dbReference type="ARBA" id="ARBA00022454"/>
    </source>
</evidence>
<evidence type="ECO:0000313" key="16">
    <source>
        <dbReference type="EMBL" id="KAJ3055370.1"/>
    </source>
</evidence>
<keyword evidence="6" id="KW-0285">Flavoprotein</keyword>
<feature type="compositionally biased region" description="Basic and acidic residues" evidence="14">
    <location>
        <begin position="1056"/>
        <end position="1071"/>
    </location>
</feature>
<name>A0AAD5SIS2_9FUNG</name>
<feature type="region of interest" description="Disordered" evidence="14">
    <location>
        <begin position="137"/>
        <end position="203"/>
    </location>
</feature>
<reference evidence="16" key="1">
    <citation type="submission" date="2020-05" db="EMBL/GenBank/DDBJ databases">
        <title>Phylogenomic resolution of chytrid fungi.</title>
        <authorList>
            <person name="Stajich J.E."/>
            <person name="Amses K."/>
            <person name="Simmons R."/>
            <person name="Seto K."/>
            <person name="Myers J."/>
            <person name="Bonds A."/>
            <person name="Quandt C.A."/>
            <person name="Barry K."/>
            <person name="Liu P."/>
            <person name="Grigoriev I."/>
            <person name="Longcore J.E."/>
            <person name="James T.Y."/>
        </authorList>
    </citation>
    <scope>NUCLEOTIDE SEQUENCE</scope>
    <source>
        <strain evidence="16">JEL0318</strain>
    </source>
</reference>
<dbReference type="GO" id="GO:0005634">
    <property type="term" value="C:nucleus"/>
    <property type="evidence" value="ECO:0007669"/>
    <property type="project" value="UniProtKB-SubCell"/>
</dbReference>
<dbReference type="InterPro" id="IPR036188">
    <property type="entry name" value="FAD/NAD-bd_sf"/>
</dbReference>
<dbReference type="FunFam" id="3.40.50.300:FF:001301">
    <property type="entry name" value="Structural maintenance of chromosomes 5"/>
    <property type="match status" value="1"/>
</dbReference>
<keyword evidence="17" id="KW-1185">Reference proteome</keyword>
<evidence type="ECO:0000256" key="11">
    <source>
        <dbReference type="ARBA" id="ARBA00023054"/>
    </source>
</evidence>
<keyword evidence="12" id="KW-0539">Nucleus</keyword>
<dbReference type="GO" id="GO:0030915">
    <property type="term" value="C:Smc5-Smc6 complex"/>
    <property type="evidence" value="ECO:0007669"/>
    <property type="project" value="TreeGrafter"/>
</dbReference>
<dbReference type="InterPro" id="IPR020946">
    <property type="entry name" value="Flavin_mOase-like"/>
</dbReference>
<dbReference type="Pfam" id="PF00743">
    <property type="entry name" value="FMO-like"/>
    <property type="match status" value="1"/>
</dbReference>
<dbReference type="GO" id="GO:0016887">
    <property type="term" value="F:ATP hydrolysis activity"/>
    <property type="evidence" value="ECO:0007669"/>
    <property type="project" value="InterPro"/>
</dbReference>
<keyword evidence="10" id="KW-0560">Oxidoreductase</keyword>
<evidence type="ECO:0000256" key="12">
    <source>
        <dbReference type="ARBA" id="ARBA00023242"/>
    </source>
</evidence>
<feature type="domain" description="RecF/RecN/SMC N-terminal" evidence="15">
    <location>
        <begin position="218"/>
        <end position="1213"/>
    </location>
</feature>
<dbReference type="InterPro" id="IPR027417">
    <property type="entry name" value="P-loop_NTPase"/>
</dbReference>
<keyword evidence="11 13" id="KW-0175">Coiled coil</keyword>
<dbReference type="Gene3D" id="1.10.287.1490">
    <property type="match status" value="1"/>
</dbReference>
<dbReference type="EMBL" id="JADGJD010000082">
    <property type="protein sequence ID" value="KAJ3055370.1"/>
    <property type="molecule type" value="Genomic_DNA"/>
</dbReference>
<dbReference type="InterPro" id="IPR003395">
    <property type="entry name" value="RecF/RecN/SMC_N"/>
</dbReference>
<evidence type="ECO:0000313" key="17">
    <source>
        <dbReference type="Proteomes" id="UP001212841"/>
    </source>
</evidence>
<evidence type="ECO:0000259" key="15">
    <source>
        <dbReference type="Pfam" id="PF02463"/>
    </source>
</evidence>